<feature type="transmembrane region" description="Helical" evidence="10">
    <location>
        <begin position="895"/>
        <end position="914"/>
    </location>
</feature>
<dbReference type="PANTHER" id="PTHR32063:SF11">
    <property type="entry name" value="CATION OR DRUG EFFLUX SYSTEM PROTEIN"/>
    <property type="match status" value="1"/>
</dbReference>
<accession>A0ABV0JAY8</accession>
<protein>
    <submittedName>
        <fullName evidence="11">Efflux RND transporter permease subunit</fullName>
    </submittedName>
</protein>
<feature type="region of interest" description="Disordered" evidence="9">
    <location>
        <begin position="1068"/>
        <end position="1112"/>
    </location>
</feature>
<evidence type="ECO:0000256" key="3">
    <source>
        <dbReference type="ARBA" id="ARBA00022448"/>
    </source>
</evidence>
<keyword evidence="6 10" id="KW-0812">Transmembrane</keyword>
<dbReference type="EMBL" id="JAMPKM010000011">
    <property type="protein sequence ID" value="MEP0818937.1"/>
    <property type="molecule type" value="Genomic_DNA"/>
</dbReference>
<keyword evidence="5" id="KW-0997">Cell inner membrane</keyword>
<dbReference type="Pfam" id="PF00873">
    <property type="entry name" value="ACR_tran"/>
    <property type="match status" value="1"/>
</dbReference>
<name>A0ABV0JAY8_9CYAN</name>
<evidence type="ECO:0000256" key="10">
    <source>
        <dbReference type="SAM" id="Phobius"/>
    </source>
</evidence>
<evidence type="ECO:0000256" key="9">
    <source>
        <dbReference type="SAM" id="MobiDB-lite"/>
    </source>
</evidence>
<keyword evidence="3" id="KW-0813">Transport</keyword>
<organism evidence="11 12">
    <name type="scientific">Trichocoleus desertorum GB2-A4</name>
    <dbReference type="NCBI Taxonomy" id="2933944"/>
    <lineage>
        <taxon>Bacteria</taxon>
        <taxon>Bacillati</taxon>
        <taxon>Cyanobacteriota</taxon>
        <taxon>Cyanophyceae</taxon>
        <taxon>Leptolyngbyales</taxon>
        <taxon>Trichocoleusaceae</taxon>
        <taxon>Trichocoleus</taxon>
    </lineage>
</organism>
<feature type="transmembrane region" description="Helical" evidence="10">
    <location>
        <begin position="552"/>
        <end position="571"/>
    </location>
</feature>
<feature type="transmembrane region" description="Helical" evidence="10">
    <location>
        <begin position="450"/>
        <end position="474"/>
    </location>
</feature>
<evidence type="ECO:0000256" key="8">
    <source>
        <dbReference type="ARBA" id="ARBA00023136"/>
    </source>
</evidence>
<dbReference type="InterPro" id="IPR001036">
    <property type="entry name" value="Acrflvin-R"/>
</dbReference>
<dbReference type="InterPro" id="IPR027463">
    <property type="entry name" value="AcrB_DN_DC_subdom"/>
</dbReference>
<evidence type="ECO:0000313" key="12">
    <source>
        <dbReference type="Proteomes" id="UP001464891"/>
    </source>
</evidence>
<comment type="caution">
    <text evidence="11">The sequence shown here is derived from an EMBL/GenBank/DDBJ whole genome shotgun (WGS) entry which is preliminary data.</text>
</comment>
<keyword evidence="7 10" id="KW-1133">Transmembrane helix</keyword>
<evidence type="ECO:0000256" key="6">
    <source>
        <dbReference type="ARBA" id="ARBA00022692"/>
    </source>
</evidence>
<dbReference type="Gene3D" id="1.20.1640.10">
    <property type="entry name" value="Multidrug efflux transporter AcrB transmembrane domain"/>
    <property type="match status" value="2"/>
</dbReference>
<feature type="transmembrane region" description="Helical" evidence="10">
    <location>
        <begin position="408"/>
        <end position="429"/>
    </location>
</feature>
<dbReference type="InterPro" id="IPR004764">
    <property type="entry name" value="MdtF-like"/>
</dbReference>
<evidence type="ECO:0000256" key="7">
    <source>
        <dbReference type="ARBA" id="ARBA00022989"/>
    </source>
</evidence>
<keyword evidence="8 10" id="KW-0472">Membrane</keyword>
<evidence type="ECO:0000256" key="1">
    <source>
        <dbReference type="ARBA" id="ARBA00004429"/>
    </source>
</evidence>
<evidence type="ECO:0000313" key="11">
    <source>
        <dbReference type="EMBL" id="MEP0818937.1"/>
    </source>
</evidence>
<feature type="transmembrane region" description="Helical" evidence="10">
    <location>
        <begin position="356"/>
        <end position="375"/>
    </location>
</feature>
<dbReference type="Gene3D" id="3.30.70.1320">
    <property type="entry name" value="Multidrug efflux transporter AcrB pore domain like"/>
    <property type="match status" value="1"/>
</dbReference>
<dbReference type="NCBIfam" id="TIGR00915">
    <property type="entry name" value="2A0602"/>
    <property type="match status" value="1"/>
</dbReference>
<feature type="compositionally biased region" description="Basic and acidic residues" evidence="9">
    <location>
        <begin position="1085"/>
        <end position="1112"/>
    </location>
</feature>
<feature type="transmembrane region" description="Helical" evidence="10">
    <location>
        <begin position="382"/>
        <end position="402"/>
    </location>
</feature>
<gene>
    <name evidence="11" type="ORF">NC998_17705</name>
</gene>
<comment type="similarity">
    <text evidence="2">Belongs to the resistance-nodulation-cell division (RND) (TC 2.A.6) family.</text>
</comment>
<keyword evidence="12" id="KW-1185">Reference proteome</keyword>
<dbReference type="Proteomes" id="UP001464891">
    <property type="component" value="Unassembled WGS sequence"/>
</dbReference>
<dbReference type="SUPFAM" id="SSF82714">
    <property type="entry name" value="Multidrug efflux transporter AcrB TolC docking domain, DN and DC subdomains"/>
    <property type="match status" value="2"/>
</dbReference>
<feature type="transmembrane region" description="Helical" evidence="10">
    <location>
        <begin position="486"/>
        <end position="513"/>
    </location>
</feature>
<evidence type="ECO:0000256" key="4">
    <source>
        <dbReference type="ARBA" id="ARBA00022475"/>
    </source>
</evidence>
<dbReference type="Gene3D" id="3.30.2090.10">
    <property type="entry name" value="Multidrug efflux transporter AcrB TolC docking domain, DN and DC subdomains"/>
    <property type="match status" value="2"/>
</dbReference>
<sequence>MILSISDFFIKRPVFATVCSIVVTLLGLACIPTLPIAQYPDITPPQVSVTSNYIGANAEIVESTVTNILERELNGVSGVKYIKSTSANDGTSSINLTFDLGLNQDIAAVDVQNKVSTVVSRLPGPVTQTGVQVSKANNNFLLAIGLYSDRDEGKDEDLYDDVYLSNYADLYVVDALKRLEGVGGVQIFGERKYAMRLWLDPERLASRNLTPQDVVVALQQQNLQIGAGQIGQPPAATGQQYQYAVTAQGRLKDAEEFNELVIKSTDAGTLVKLRDVGRAELGAENYGSVLRFTSDDRVTHRGVGLGITQQFGSNALDTAQAVKDEMQRLTASFPPGLHYEIAFDTTTFIQAGAEEVIVSLFQAIALVILVIFLFLQNWRAALVVSIAIPVAFIGTFIFVKLLNFSINTLTLFGLTLATGLVVDDAIVIVEDISRRINEDGLRPLEAALASMNALFGAVIATSLVLITVFVPIAFFPGTTGQLYKQFALTIAFSVVVSTFNAITFTPTLSALLLKQGHTTPNNWFFNGINGAIERTRQSYTGTLTKVIRRKSIVLALFSAGLVLTYWIYTIVPAGFVPDEDQGYFITLVQGPEGVSLSYTEEVLAKAEEIMKQRPEIKNIFAVGGFSFSGATPNNGLIFSTLKPWAERPKAEQSVKGIIGGFFPQPSGLFPQLIGIKEAIVVPFPPPAIQGIGNFGGFEFHLQDRTGSDFNTIGEVLGKFMGRATTYPAPDKPQLAGLRPTFNANTPQISVEVDRVRANQLQVSPEEIFSTLQIFLGSAYVNDFNQFQRAYRVYVQADSRFRSNPEDIKKLYVRSRAGRMIPLGNLVRVNQTIGPSIITHYNLSRSVEINGSGSPGVSSGQAIKAMEAVANETLPKGFRYEWSGLSLEEIQAGGSAVFIFSLGIIFVFLTLAAQYESYTDPLIIMLTVPLAVLGALFAVLLRGTANDVYTQIGLVMLIGMASKNAVLIVEFANQLSDEGLTLTKAVTEACRDRLRPILMTAISTVIGAVPLIVATGPGAAARQSLGTAIVGGMCVATVLSLFVVPVLYIVIKTAESQLRRSRQPAFVGVNSATMGSDGDGNGDGNGDGHKDGHSDGAGHHSRETTASRATDHH</sequence>
<dbReference type="SUPFAM" id="SSF82693">
    <property type="entry name" value="Multidrug efflux transporter AcrB pore domain, PN1, PN2, PC1 and PC2 subdomains"/>
    <property type="match status" value="3"/>
</dbReference>
<feature type="transmembrane region" description="Helical" evidence="10">
    <location>
        <begin position="993"/>
        <end position="1012"/>
    </location>
</feature>
<keyword evidence="4" id="KW-1003">Cell membrane</keyword>
<dbReference type="Gene3D" id="3.30.70.1440">
    <property type="entry name" value="Multidrug efflux transporter AcrB pore domain"/>
    <property type="match status" value="1"/>
</dbReference>
<feature type="transmembrane region" description="Helical" evidence="10">
    <location>
        <begin position="1024"/>
        <end position="1050"/>
    </location>
</feature>
<feature type="transmembrane region" description="Helical" evidence="10">
    <location>
        <begin position="921"/>
        <end position="939"/>
    </location>
</feature>
<reference evidence="11 12" key="1">
    <citation type="submission" date="2022-04" db="EMBL/GenBank/DDBJ databases">
        <title>Positive selection, recombination, and allopatry shape intraspecific diversity of widespread and dominant cyanobacteria.</title>
        <authorList>
            <person name="Wei J."/>
            <person name="Shu W."/>
            <person name="Hu C."/>
        </authorList>
    </citation>
    <scope>NUCLEOTIDE SEQUENCE [LARGE SCALE GENOMIC DNA]</scope>
    <source>
        <strain evidence="11 12">GB2-A4</strain>
    </source>
</reference>
<comment type="subcellular location">
    <subcellularLocation>
        <location evidence="1">Cell inner membrane</location>
        <topology evidence="1">Multi-pass membrane protein</topology>
    </subcellularLocation>
</comment>
<dbReference type="RefSeq" id="WP_190437578.1">
    <property type="nucleotide sequence ID" value="NZ_JAMPKM010000011.1"/>
</dbReference>
<evidence type="ECO:0000256" key="2">
    <source>
        <dbReference type="ARBA" id="ARBA00010942"/>
    </source>
</evidence>
<proteinExistence type="inferred from homology"/>
<dbReference type="Gene3D" id="3.30.70.1430">
    <property type="entry name" value="Multidrug efflux transporter AcrB pore domain"/>
    <property type="match status" value="2"/>
</dbReference>
<evidence type="ECO:0000256" key="5">
    <source>
        <dbReference type="ARBA" id="ARBA00022519"/>
    </source>
</evidence>
<dbReference type="PRINTS" id="PR00702">
    <property type="entry name" value="ACRIFLAVINRP"/>
</dbReference>
<dbReference type="PANTHER" id="PTHR32063">
    <property type="match status" value="1"/>
</dbReference>
<dbReference type="SUPFAM" id="SSF82866">
    <property type="entry name" value="Multidrug efflux transporter AcrB transmembrane domain"/>
    <property type="match status" value="2"/>
</dbReference>